<dbReference type="KEGG" id="ckw:CKALI_00965"/>
<feature type="transmembrane region" description="Helical" evidence="1">
    <location>
        <begin position="132"/>
        <end position="150"/>
    </location>
</feature>
<keyword evidence="1" id="KW-0812">Transmembrane</keyword>
<keyword evidence="1" id="KW-1133">Transmembrane helix</keyword>
<reference evidence="3" key="1">
    <citation type="submission" date="2019-11" db="EMBL/GenBank/DDBJ databases">
        <title>Complete genome sequence of Corynebacterium kalinowskii 1959, a novel Corynebacterium species isolated from soil of a small paddock in Vilsendorf, Germany.</title>
        <authorList>
            <person name="Schaffert L."/>
            <person name="Ruwe M."/>
            <person name="Milse J."/>
            <person name="Hanuschka K."/>
            <person name="Ortseifen V."/>
            <person name="Droste J."/>
            <person name="Brandt D."/>
            <person name="Schlueter L."/>
            <person name="Kutter Y."/>
            <person name="Vinke S."/>
            <person name="Viehoefer P."/>
            <person name="Jacob L."/>
            <person name="Luebke N.-C."/>
            <person name="Schulte-Berndt E."/>
            <person name="Hain C."/>
            <person name="Linder M."/>
            <person name="Schmidt P."/>
            <person name="Wollenschlaeger L."/>
            <person name="Luttermann T."/>
            <person name="Thieme E."/>
            <person name="Hassa J."/>
            <person name="Haak M."/>
            <person name="Wittchen M."/>
            <person name="Mentz A."/>
            <person name="Persicke M."/>
            <person name="Busche T."/>
            <person name="Ruckert C."/>
        </authorList>
    </citation>
    <scope>NUCLEOTIDE SEQUENCE [LARGE SCALE GENOMIC DNA]</scope>
    <source>
        <strain evidence="3">1959</strain>
    </source>
</reference>
<dbReference type="RefSeq" id="WP_156191529.1">
    <property type="nucleotide sequence ID" value="NZ_CP046452.1"/>
</dbReference>
<evidence type="ECO:0000313" key="3">
    <source>
        <dbReference type="Proteomes" id="UP000427071"/>
    </source>
</evidence>
<proteinExistence type="predicted"/>
<organism evidence="2 3">
    <name type="scientific">Corynebacterium kalinowskii</name>
    <dbReference type="NCBI Taxonomy" id="2675216"/>
    <lineage>
        <taxon>Bacteria</taxon>
        <taxon>Bacillati</taxon>
        <taxon>Actinomycetota</taxon>
        <taxon>Actinomycetes</taxon>
        <taxon>Mycobacteriales</taxon>
        <taxon>Corynebacteriaceae</taxon>
        <taxon>Corynebacterium</taxon>
    </lineage>
</organism>
<dbReference type="Proteomes" id="UP000427071">
    <property type="component" value="Chromosome"/>
</dbReference>
<keyword evidence="3" id="KW-1185">Reference proteome</keyword>
<sequence>MWRKRHGAFGENGLAGITALALVIYLASRAVNFLWAGREVFMLVAMAFAGTLVWLCFLLWFARTAPVVAVLAFLAYAASRLVRIEQCGVYWLDARSYYAHDGTWPLAEMLVAVAFGLLTYALWRTHEVPRPVLLLFIVYIAVTLVRAMVVDSVDIGTHAELTFFRNLSGGLCYSYLVAYFLVESRTVRG</sequence>
<evidence type="ECO:0000313" key="2">
    <source>
        <dbReference type="EMBL" id="QGU01093.1"/>
    </source>
</evidence>
<name>A0A6B8V9P5_9CORY</name>
<feature type="transmembrane region" description="Helical" evidence="1">
    <location>
        <begin position="162"/>
        <end position="182"/>
    </location>
</feature>
<dbReference type="AlphaFoldDB" id="A0A6B8V9P5"/>
<accession>A0A6B8V9P5</accession>
<feature type="transmembrane region" description="Helical" evidence="1">
    <location>
        <begin position="104"/>
        <end position="123"/>
    </location>
</feature>
<protein>
    <submittedName>
        <fullName evidence="2">Uncharacterized protein</fullName>
    </submittedName>
</protein>
<evidence type="ECO:0000256" key="1">
    <source>
        <dbReference type="SAM" id="Phobius"/>
    </source>
</evidence>
<feature type="transmembrane region" description="Helical" evidence="1">
    <location>
        <begin position="67"/>
        <end position="84"/>
    </location>
</feature>
<dbReference type="EMBL" id="CP046452">
    <property type="protein sequence ID" value="QGU01093.1"/>
    <property type="molecule type" value="Genomic_DNA"/>
</dbReference>
<feature type="transmembrane region" description="Helical" evidence="1">
    <location>
        <begin position="40"/>
        <end position="60"/>
    </location>
</feature>
<keyword evidence="1" id="KW-0472">Membrane</keyword>
<gene>
    <name evidence="2" type="ORF">CKALI_00965</name>
</gene>
<feature type="transmembrane region" description="Helical" evidence="1">
    <location>
        <begin position="12"/>
        <end position="28"/>
    </location>
</feature>